<gene>
    <name evidence="9" type="ORF">ENP34_03245</name>
</gene>
<dbReference type="GO" id="GO:0000271">
    <property type="term" value="P:polysaccharide biosynthetic process"/>
    <property type="evidence" value="ECO:0007669"/>
    <property type="project" value="TreeGrafter"/>
</dbReference>
<reference evidence="9" key="1">
    <citation type="journal article" date="2020" name="mSystems">
        <title>Genome- and Community-Level Interaction Insights into Carbon Utilization and Element Cycling Functions of Hydrothermarchaeota in Hydrothermal Sediment.</title>
        <authorList>
            <person name="Zhou Z."/>
            <person name="Liu Y."/>
            <person name="Xu W."/>
            <person name="Pan J."/>
            <person name="Luo Z.H."/>
            <person name="Li M."/>
        </authorList>
    </citation>
    <scope>NUCLEOTIDE SEQUENCE [LARGE SCALE GENOMIC DNA]</scope>
    <source>
        <strain evidence="9">SpSt-210</strain>
    </source>
</reference>
<proteinExistence type="predicted"/>
<dbReference type="InterPro" id="IPR011051">
    <property type="entry name" value="RmlC_Cupin_sf"/>
</dbReference>
<evidence type="ECO:0000256" key="8">
    <source>
        <dbReference type="PIRSR" id="PIRSR600888-3"/>
    </source>
</evidence>
<comment type="function">
    <text evidence="2">Catalyzes the epimerization of the C3' and C5'positions of dTDP-6-deoxy-D-xylo-4-hexulose, forming dTDP-6-deoxy-L-lyxo-4-hexulose.</text>
</comment>
<organism evidence="9">
    <name type="scientific">Thermorudis peleae</name>
    <dbReference type="NCBI Taxonomy" id="1382356"/>
    <lineage>
        <taxon>Bacteria</taxon>
        <taxon>Pseudomonadati</taxon>
        <taxon>Thermomicrobiota</taxon>
        <taxon>Thermomicrobia</taxon>
        <taxon>Thermomicrobia incertae sedis</taxon>
        <taxon>Thermorudis</taxon>
    </lineage>
</organism>
<dbReference type="SUPFAM" id="SSF51182">
    <property type="entry name" value="RmlC-like cupins"/>
    <property type="match status" value="1"/>
</dbReference>
<dbReference type="PANTHER" id="PTHR21047:SF2">
    <property type="entry name" value="THYMIDINE DIPHOSPHO-4-KETO-RHAMNOSE 3,5-EPIMERASE"/>
    <property type="match status" value="1"/>
</dbReference>
<dbReference type="AlphaFoldDB" id="A0A831X116"/>
<dbReference type="GO" id="GO:0019305">
    <property type="term" value="P:dTDP-rhamnose biosynthetic process"/>
    <property type="evidence" value="ECO:0007669"/>
    <property type="project" value="TreeGrafter"/>
</dbReference>
<dbReference type="PANTHER" id="PTHR21047">
    <property type="entry name" value="DTDP-6-DEOXY-D-GLUCOSE-3,5 EPIMERASE"/>
    <property type="match status" value="1"/>
</dbReference>
<sequence length="156" mass="18285">MRGGAGSRGVEVKRLVTHVDERGSLTELIRCDDPFFEKFGQCYVSVSYPGVIRAWHWHRKQTDYFTCVRGMIKVPLFDMRPESPTYRELNEFFIGDDNRIVLKIPPGVAHGFKNIGTEPCYLLNFPTEPYNPDDPDEYRLPYDTPDIPYSWEIRYR</sequence>
<evidence type="ECO:0000256" key="3">
    <source>
        <dbReference type="ARBA" id="ARBA00012098"/>
    </source>
</evidence>
<evidence type="ECO:0000256" key="2">
    <source>
        <dbReference type="ARBA" id="ARBA00001997"/>
    </source>
</evidence>
<evidence type="ECO:0000313" key="9">
    <source>
        <dbReference type="EMBL" id="HEG90446.1"/>
    </source>
</evidence>
<evidence type="ECO:0000256" key="5">
    <source>
        <dbReference type="ARBA" id="ARBA00029758"/>
    </source>
</evidence>
<feature type="site" description="Participates in a stacking interaction with the thymidine ring of dTDP-4-oxo-6-deoxyglucose" evidence="8">
    <location>
        <position position="130"/>
    </location>
</feature>
<comment type="caution">
    <text evidence="9">The sequence shown here is derived from an EMBL/GenBank/DDBJ whole genome shotgun (WGS) entry which is preliminary data.</text>
</comment>
<dbReference type="Gene3D" id="2.60.120.10">
    <property type="entry name" value="Jelly Rolls"/>
    <property type="match status" value="1"/>
</dbReference>
<dbReference type="EC" id="5.1.3.13" evidence="3"/>
<dbReference type="Pfam" id="PF00908">
    <property type="entry name" value="dTDP_sugar_isom"/>
    <property type="match status" value="1"/>
</dbReference>
<dbReference type="GO" id="GO:0008830">
    <property type="term" value="F:dTDP-4-dehydrorhamnose 3,5-epimerase activity"/>
    <property type="evidence" value="ECO:0007669"/>
    <property type="project" value="UniProtKB-EC"/>
</dbReference>
<dbReference type="InterPro" id="IPR014710">
    <property type="entry name" value="RmlC-like_jellyroll"/>
</dbReference>
<dbReference type="GO" id="GO:0005829">
    <property type="term" value="C:cytosol"/>
    <property type="evidence" value="ECO:0007669"/>
    <property type="project" value="TreeGrafter"/>
</dbReference>
<evidence type="ECO:0000256" key="6">
    <source>
        <dbReference type="ARBA" id="ARBA00031424"/>
    </source>
</evidence>
<protein>
    <recommendedName>
        <fullName evidence="4">dTDP-4-dehydrorhamnose 3,5-epimerase</fullName>
        <ecNumber evidence="3">5.1.3.13</ecNumber>
    </recommendedName>
    <alternativeName>
        <fullName evidence="6">Thymidine diphospho-4-keto-rhamnose 3,5-epimerase</fullName>
    </alternativeName>
    <alternativeName>
        <fullName evidence="5">dTDP-4-keto-6-deoxyglucose 3,5-epimerase</fullName>
    </alternativeName>
    <alternativeName>
        <fullName evidence="7">dTDP-6-deoxy-D-xylo-4-hexulose 3,5-epimerase</fullName>
    </alternativeName>
</protein>
<name>A0A831X116_9BACT</name>
<comment type="catalytic activity">
    <reaction evidence="1">
        <text>dTDP-4-dehydro-6-deoxy-alpha-D-glucose = dTDP-4-dehydro-beta-L-rhamnose</text>
        <dbReference type="Rhea" id="RHEA:16969"/>
        <dbReference type="ChEBI" id="CHEBI:57649"/>
        <dbReference type="ChEBI" id="CHEBI:62830"/>
        <dbReference type="EC" id="5.1.3.13"/>
    </reaction>
</comment>
<evidence type="ECO:0000256" key="4">
    <source>
        <dbReference type="ARBA" id="ARBA00019595"/>
    </source>
</evidence>
<dbReference type="EMBL" id="DSIY01000074">
    <property type="protein sequence ID" value="HEG90446.1"/>
    <property type="molecule type" value="Genomic_DNA"/>
</dbReference>
<accession>A0A831X116</accession>
<evidence type="ECO:0000256" key="7">
    <source>
        <dbReference type="ARBA" id="ARBA00033311"/>
    </source>
</evidence>
<dbReference type="InterPro" id="IPR000888">
    <property type="entry name" value="RmlC-like"/>
</dbReference>
<evidence type="ECO:0000256" key="1">
    <source>
        <dbReference type="ARBA" id="ARBA00001298"/>
    </source>
</evidence>